<organism evidence="14 15">
    <name type="scientific">Wansuia hejianensis</name>
    <dbReference type="NCBI Taxonomy" id="2763667"/>
    <lineage>
        <taxon>Bacteria</taxon>
        <taxon>Bacillati</taxon>
        <taxon>Bacillota</taxon>
        <taxon>Clostridia</taxon>
        <taxon>Lachnospirales</taxon>
        <taxon>Lachnospiraceae</taxon>
        <taxon>Wansuia</taxon>
    </lineage>
</organism>
<feature type="transmembrane region" description="Helical" evidence="13">
    <location>
        <begin position="285"/>
        <end position="309"/>
    </location>
</feature>
<evidence type="ECO:0000256" key="2">
    <source>
        <dbReference type="ARBA" id="ARBA00004651"/>
    </source>
</evidence>
<keyword evidence="7" id="KW-1003">Cell membrane</keyword>
<accession>A0A7G9GCB3</accession>
<evidence type="ECO:0000256" key="13">
    <source>
        <dbReference type="SAM" id="Phobius"/>
    </source>
</evidence>
<keyword evidence="6" id="KW-0050">Antiport</keyword>
<dbReference type="GO" id="GO:0042910">
    <property type="term" value="F:xenobiotic transmembrane transporter activity"/>
    <property type="evidence" value="ECO:0007669"/>
    <property type="project" value="InterPro"/>
</dbReference>
<evidence type="ECO:0000256" key="12">
    <source>
        <dbReference type="ARBA" id="ARBA00031636"/>
    </source>
</evidence>
<name>A0A7G9GCB3_9FIRM</name>
<gene>
    <name evidence="14" type="ORF">H9Q79_16515</name>
</gene>
<evidence type="ECO:0000313" key="15">
    <source>
        <dbReference type="Proteomes" id="UP000515860"/>
    </source>
</evidence>
<feature type="transmembrane region" description="Helical" evidence="13">
    <location>
        <begin position="416"/>
        <end position="438"/>
    </location>
</feature>
<dbReference type="RefSeq" id="WP_249328755.1">
    <property type="nucleotide sequence ID" value="NZ_CP060635.1"/>
</dbReference>
<reference evidence="14 15" key="1">
    <citation type="submission" date="2020-08" db="EMBL/GenBank/DDBJ databases">
        <authorList>
            <person name="Liu C."/>
            <person name="Sun Q."/>
        </authorList>
    </citation>
    <scope>NUCLEOTIDE SEQUENCE [LARGE SCALE GENOMIC DNA]</scope>
    <source>
        <strain evidence="14 15">NSJ-29</strain>
    </source>
</reference>
<feature type="transmembrane region" description="Helical" evidence="13">
    <location>
        <begin position="359"/>
        <end position="378"/>
    </location>
</feature>
<dbReference type="Proteomes" id="UP000515860">
    <property type="component" value="Chromosome"/>
</dbReference>
<dbReference type="InterPro" id="IPR002528">
    <property type="entry name" value="MATE_fam"/>
</dbReference>
<feature type="transmembrane region" description="Helical" evidence="13">
    <location>
        <begin position="390"/>
        <end position="410"/>
    </location>
</feature>
<feature type="transmembrane region" description="Helical" evidence="13">
    <location>
        <begin position="173"/>
        <end position="191"/>
    </location>
</feature>
<keyword evidence="9 13" id="KW-1133">Transmembrane helix</keyword>
<feature type="transmembrane region" description="Helical" evidence="13">
    <location>
        <begin position="97"/>
        <end position="123"/>
    </location>
</feature>
<keyword evidence="10" id="KW-0406">Ion transport</keyword>
<dbReference type="PANTHER" id="PTHR43298">
    <property type="entry name" value="MULTIDRUG RESISTANCE PROTEIN NORM-RELATED"/>
    <property type="match status" value="1"/>
</dbReference>
<evidence type="ECO:0000256" key="1">
    <source>
        <dbReference type="ARBA" id="ARBA00003408"/>
    </source>
</evidence>
<evidence type="ECO:0000256" key="3">
    <source>
        <dbReference type="ARBA" id="ARBA00010199"/>
    </source>
</evidence>
<dbReference type="KEGG" id="whj:H9Q79_16515"/>
<feature type="transmembrane region" description="Helical" evidence="13">
    <location>
        <begin position="65"/>
        <end position="85"/>
    </location>
</feature>
<evidence type="ECO:0000256" key="9">
    <source>
        <dbReference type="ARBA" id="ARBA00022989"/>
    </source>
</evidence>
<evidence type="ECO:0000256" key="6">
    <source>
        <dbReference type="ARBA" id="ARBA00022449"/>
    </source>
</evidence>
<evidence type="ECO:0000313" key="14">
    <source>
        <dbReference type="EMBL" id="QNM08445.1"/>
    </source>
</evidence>
<keyword evidence="8 13" id="KW-0812">Transmembrane</keyword>
<dbReference type="NCBIfam" id="TIGR00797">
    <property type="entry name" value="matE"/>
    <property type="match status" value="1"/>
</dbReference>
<evidence type="ECO:0000256" key="5">
    <source>
        <dbReference type="ARBA" id="ARBA00022448"/>
    </source>
</evidence>
<sequence>MNWLKNREGYPFTNGFLIRLLLPVMAELALVNMIGIIDSIMVSVIGEEAVSAVSLVDTTFCMLTLFFTSLANGAAIVCGQFLGAGRKKEACDSADQLFLFTVLASVAAVVVMMACRTLIFRGIYGSIEADVEYNANVYMTVVAFSIPFLSLYNAGSAMFRMMEDSATPMKMSLLMNGIHIPLNAVLLYGFHFGIEGAALSTLVSRGVTSILMIALLRNQGRLLHLSRRPVLRFRWDLLKRIFHIGVPNGIENGIFQLGTILLLSLTSTFGTAAIAANAVSNTVAVFQTLAGEAVGYVMLTVAAHCVGAGKYEQVRFYAKKLLGFSYLMVAGINLLILFLMPVILRIYHLSPSTGELTRQIIIMMGLFSVTLWPVGFNLPNVLRAANDVKFCLWSSIICVWLFRVVFSFILGQYLGMGILGVKIAMVIDWAVRFTLVLLRYVHGKWQRQMAVGTT</sequence>
<dbReference type="PIRSF" id="PIRSF006603">
    <property type="entry name" value="DinF"/>
    <property type="match status" value="1"/>
</dbReference>
<dbReference type="GO" id="GO:0015297">
    <property type="term" value="F:antiporter activity"/>
    <property type="evidence" value="ECO:0007669"/>
    <property type="project" value="UniProtKB-KW"/>
</dbReference>
<comment type="function">
    <text evidence="1">Multidrug efflux pump.</text>
</comment>
<protein>
    <recommendedName>
        <fullName evidence="4">Probable multidrug resistance protein NorM</fullName>
    </recommendedName>
    <alternativeName>
        <fullName evidence="12">Multidrug-efflux transporter</fullName>
    </alternativeName>
</protein>
<feature type="transmembrane region" description="Helical" evidence="13">
    <location>
        <begin position="260"/>
        <end position="279"/>
    </location>
</feature>
<dbReference type="PANTHER" id="PTHR43298:SF2">
    <property type="entry name" value="FMN_FAD EXPORTER YEEO-RELATED"/>
    <property type="match status" value="1"/>
</dbReference>
<evidence type="ECO:0000256" key="10">
    <source>
        <dbReference type="ARBA" id="ARBA00023065"/>
    </source>
</evidence>
<proteinExistence type="inferred from homology"/>
<dbReference type="AlphaFoldDB" id="A0A7G9GCB3"/>
<comment type="similarity">
    <text evidence="3">Belongs to the multi antimicrobial extrusion (MATE) (TC 2.A.66.1) family.</text>
</comment>
<comment type="subcellular location">
    <subcellularLocation>
        <location evidence="2">Cell membrane</location>
        <topology evidence="2">Multi-pass membrane protein</topology>
    </subcellularLocation>
</comment>
<evidence type="ECO:0000256" key="8">
    <source>
        <dbReference type="ARBA" id="ARBA00022692"/>
    </source>
</evidence>
<feature type="transmembrane region" description="Helical" evidence="13">
    <location>
        <begin position="321"/>
        <end position="347"/>
    </location>
</feature>
<keyword evidence="15" id="KW-1185">Reference proteome</keyword>
<evidence type="ECO:0000256" key="4">
    <source>
        <dbReference type="ARBA" id="ARBA00020268"/>
    </source>
</evidence>
<dbReference type="CDD" id="cd13137">
    <property type="entry name" value="MATE_NorM_like"/>
    <property type="match status" value="1"/>
</dbReference>
<evidence type="ECO:0000256" key="11">
    <source>
        <dbReference type="ARBA" id="ARBA00023136"/>
    </source>
</evidence>
<dbReference type="GO" id="GO:0005886">
    <property type="term" value="C:plasma membrane"/>
    <property type="evidence" value="ECO:0007669"/>
    <property type="project" value="UniProtKB-SubCell"/>
</dbReference>
<feature type="transmembrane region" description="Helical" evidence="13">
    <location>
        <begin position="135"/>
        <end position="152"/>
    </location>
</feature>
<dbReference type="GO" id="GO:0006811">
    <property type="term" value="P:monoatomic ion transport"/>
    <property type="evidence" value="ECO:0007669"/>
    <property type="project" value="UniProtKB-KW"/>
</dbReference>
<feature type="transmembrane region" description="Helical" evidence="13">
    <location>
        <begin position="197"/>
        <end position="216"/>
    </location>
</feature>
<feature type="transmembrane region" description="Helical" evidence="13">
    <location>
        <begin position="20"/>
        <end position="45"/>
    </location>
</feature>
<dbReference type="InterPro" id="IPR050222">
    <property type="entry name" value="MATE_MdtK"/>
</dbReference>
<keyword evidence="5" id="KW-0813">Transport</keyword>
<dbReference type="Pfam" id="PF01554">
    <property type="entry name" value="MatE"/>
    <property type="match status" value="2"/>
</dbReference>
<dbReference type="InterPro" id="IPR048279">
    <property type="entry name" value="MdtK-like"/>
</dbReference>
<dbReference type="EMBL" id="CP060635">
    <property type="protein sequence ID" value="QNM08445.1"/>
    <property type="molecule type" value="Genomic_DNA"/>
</dbReference>
<keyword evidence="11 13" id="KW-0472">Membrane</keyword>
<evidence type="ECO:0000256" key="7">
    <source>
        <dbReference type="ARBA" id="ARBA00022475"/>
    </source>
</evidence>